<sequence>MRRLEGRVAIVTGGASGIGLACVNRLTEEGALVVSTDLQLPTGGDHIAALHLVHDVRTEDQWIDVVGTTIQRFGRLDILVNNAGITSTEPIEDVSLENWENILAVNLTGTMLGCKHAIRAMRENPGGPRGSIVNISSMAGFVGLAQSAGYNATKGGVRLLTKSVAVRCAGEYRNIRCNSLHPGAIDTPIHERRLSSAPDRDVARAAMDALQPVGRMGTAEEMAACVAFLASDDASFVTGIELVADGGWLADGGTTRLPPTVTTTRTADGAAT</sequence>
<dbReference type="InterPro" id="IPR036291">
    <property type="entry name" value="NAD(P)-bd_dom_sf"/>
</dbReference>
<dbReference type="EMBL" id="CP017076">
    <property type="protein sequence ID" value="AOR79157.1"/>
    <property type="molecule type" value="Genomic_DNA"/>
</dbReference>
<keyword evidence="3" id="KW-0614">Plasmid</keyword>
<protein>
    <recommendedName>
        <fullName evidence="5">Short-chain dehydrogenase</fullName>
    </recommendedName>
</protein>
<evidence type="ECO:0008006" key="5">
    <source>
        <dbReference type="Google" id="ProtNLM"/>
    </source>
</evidence>
<geneLocation type="plasmid" evidence="3 4">
    <name>pSA1</name>
</geneLocation>
<dbReference type="OrthoDB" id="5457012at2"/>
<dbReference type="SUPFAM" id="SSF51735">
    <property type="entry name" value="NAD(P)-binding Rossmann-fold domains"/>
    <property type="match status" value="1"/>
</dbReference>
<dbReference type="PANTHER" id="PTHR24321">
    <property type="entry name" value="DEHYDROGENASES, SHORT CHAIN"/>
    <property type="match status" value="1"/>
</dbReference>
<dbReference type="PRINTS" id="PR00080">
    <property type="entry name" value="SDRFAMILY"/>
</dbReference>
<evidence type="ECO:0000256" key="1">
    <source>
        <dbReference type="ARBA" id="ARBA00006484"/>
    </source>
</evidence>
<dbReference type="Gene3D" id="3.40.50.720">
    <property type="entry name" value="NAD(P)-binding Rossmann-like Domain"/>
    <property type="match status" value="1"/>
</dbReference>
<dbReference type="PROSITE" id="PS51257">
    <property type="entry name" value="PROKAR_LIPOPROTEIN"/>
    <property type="match status" value="1"/>
</dbReference>
<dbReference type="PROSITE" id="PS00061">
    <property type="entry name" value="ADH_SHORT"/>
    <property type="match status" value="1"/>
</dbReference>
<evidence type="ECO:0000313" key="4">
    <source>
        <dbReference type="Proteomes" id="UP000094626"/>
    </source>
</evidence>
<dbReference type="InterPro" id="IPR002347">
    <property type="entry name" value="SDR_fam"/>
</dbReference>
<dbReference type="PANTHER" id="PTHR24321:SF8">
    <property type="entry name" value="ESTRADIOL 17-BETA-DEHYDROGENASE 8-RELATED"/>
    <property type="match status" value="1"/>
</dbReference>
<name>A0A1D8AAL5_9SPHN</name>
<dbReference type="Proteomes" id="UP000094626">
    <property type="component" value="Plasmid pSA1"/>
</dbReference>
<organism evidence="3 4">
    <name type="scientific">Novosphingobium resinovorum</name>
    <dbReference type="NCBI Taxonomy" id="158500"/>
    <lineage>
        <taxon>Bacteria</taxon>
        <taxon>Pseudomonadati</taxon>
        <taxon>Pseudomonadota</taxon>
        <taxon>Alphaproteobacteria</taxon>
        <taxon>Sphingomonadales</taxon>
        <taxon>Sphingomonadaceae</taxon>
        <taxon>Novosphingobium</taxon>
    </lineage>
</organism>
<dbReference type="GO" id="GO:0016491">
    <property type="term" value="F:oxidoreductase activity"/>
    <property type="evidence" value="ECO:0007669"/>
    <property type="project" value="UniProtKB-KW"/>
</dbReference>
<proteinExistence type="inferred from homology"/>
<dbReference type="KEGG" id="nre:BES08_19945"/>
<dbReference type="FunFam" id="3.40.50.720:FF:000084">
    <property type="entry name" value="Short-chain dehydrogenase reductase"/>
    <property type="match status" value="1"/>
</dbReference>
<evidence type="ECO:0000256" key="2">
    <source>
        <dbReference type="ARBA" id="ARBA00023002"/>
    </source>
</evidence>
<reference evidence="4" key="1">
    <citation type="journal article" date="2017" name="J. Biotechnol.">
        <title>Complete genome sequence of Novosphingobium resinovorum SA1, a versatile xenobiotic-degrading bacterium capable of utilizing sulfanilic acid.</title>
        <authorList>
            <person name="Hegedus B."/>
            <person name="Kos P.B."/>
            <person name="Balint B."/>
            <person name="Maroti G."/>
            <person name="Gan H.M."/>
            <person name="Perei K."/>
            <person name="Rakhely G."/>
        </authorList>
    </citation>
    <scope>NUCLEOTIDE SEQUENCE [LARGE SCALE GENOMIC DNA]</scope>
    <source>
        <strain evidence="4">SA1</strain>
    </source>
</reference>
<dbReference type="RefSeq" id="WP_008830231.1">
    <property type="nucleotide sequence ID" value="NZ_CP017076.1"/>
</dbReference>
<gene>
    <name evidence="3" type="ORF">BES08_19945</name>
</gene>
<comment type="similarity">
    <text evidence="1">Belongs to the short-chain dehydrogenases/reductases (SDR) family.</text>
</comment>
<dbReference type="Pfam" id="PF13561">
    <property type="entry name" value="adh_short_C2"/>
    <property type="match status" value="1"/>
</dbReference>
<keyword evidence="4" id="KW-1185">Reference proteome</keyword>
<dbReference type="PRINTS" id="PR00081">
    <property type="entry name" value="GDHRDH"/>
</dbReference>
<accession>A0A1D8AAL5</accession>
<dbReference type="InterPro" id="IPR020904">
    <property type="entry name" value="Sc_DH/Rdtase_CS"/>
</dbReference>
<dbReference type="AlphaFoldDB" id="A0A1D8AAL5"/>
<evidence type="ECO:0000313" key="3">
    <source>
        <dbReference type="EMBL" id="AOR79157.1"/>
    </source>
</evidence>
<keyword evidence="2" id="KW-0560">Oxidoreductase</keyword>